<dbReference type="PANTHER" id="PTHR39569">
    <property type="entry name" value="INORGANIC TRIPHOSPHATASE"/>
    <property type="match status" value="1"/>
</dbReference>
<evidence type="ECO:0000313" key="3">
    <source>
        <dbReference type="Proteomes" id="UP001449225"/>
    </source>
</evidence>
<dbReference type="SUPFAM" id="SSF55154">
    <property type="entry name" value="CYTH-like phosphatases"/>
    <property type="match status" value="1"/>
</dbReference>
<dbReference type="PROSITE" id="PS51707">
    <property type="entry name" value="CYTH"/>
    <property type="match status" value="1"/>
</dbReference>
<feature type="domain" description="CYTH" evidence="1">
    <location>
        <begin position="2"/>
        <end position="209"/>
    </location>
</feature>
<evidence type="ECO:0000259" key="1">
    <source>
        <dbReference type="PROSITE" id="PS51707"/>
    </source>
</evidence>
<dbReference type="CDD" id="cd07756">
    <property type="entry name" value="CYTH-like_Pase_CHAD"/>
    <property type="match status" value="1"/>
</dbReference>
<sequence length="373" mass="42774">MALEVELKLTLSPHHVESLKRQPLFRSEQVRELKTENLGNTYYDTPDQLLTQHKVALRIRKKGEQLIQTLKSRGTSEAGMHSRNEWEWLLDSPELDFQRLASAEWPNALNTQALQSSIAPAFTTNFQRTTWILDTLDSQGNVLKAEIALDQGSVTAANKEDTLCELELELLEGDAPELVKFALKLAKHVPLYISDVSKAERGYRLLNTDAYEVHRSIPSFDDCTTLEQAFIELLKNELSLWPRYFEAWHFTQNWKFIPLALESLRNVGAFYESFSSIIPADPDGAINQLLTKLIRQLRDIDAWRRTALLSGNKECRWFQQQAEQAAARINVLLQTAEPGVLALLISEQLIERAWRKRWNNTHKQLAGHALFDN</sequence>
<dbReference type="EMBL" id="JBBMRA010000009">
    <property type="protein sequence ID" value="MEM5536879.1"/>
    <property type="molecule type" value="Genomic_DNA"/>
</dbReference>
<dbReference type="Proteomes" id="UP001449225">
    <property type="component" value="Unassembled WGS sequence"/>
</dbReference>
<organism evidence="2 3">
    <name type="scientific">Neptuniibacter pectenicola</name>
    <dbReference type="NCBI Taxonomy" id="1806669"/>
    <lineage>
        <taxon>Bacteria</taxon>
        <taxon>Pseudomonadati</taxon>
        <taxon>Pseudomonadota</taxon>
        <taxon>Gammaproteobacteria</taxon>
        <taxon>Oceanospirillales</taxon>
        <taxon>Oceanospirillaceae</taxon>
        <taxon>Neptuniibacter</taxon>
    </lineage>
</organism>
<keyword evidence="3" id="KW-1185">Reference proteome</keyword>
<dbReference type="Gene3D" id="2.40.320.10">
    <property type="entry name" value="Hypothetical Protein Pfu-838710-001"/>
    <property type="match status" value="1"/>
</dbReference>
<accession>A0ABU9TT35</accession>
<protein>
    <submittedName>
        <fullName evidence="2">CYTH domain-containing protein</fullName>
    </submittedName>
</protein>
<comment type="caution">
    <text evidence="2">The sequence shown here is derived from an EMBL/GenBank/DDBJ whole genome shotgun (WGS) entry which is preliminary data.</text>
</comment>
<dbReference type="InterPro" id="IPR023577">
    <property type="entry name" value="CYTH_domain"/>
</dbReference>
<dbReference type="InterPro" id="IPR033469">
    <property type="entry name" value="CYTH-like_dom_sf"/>
</dbReference>
<gene>
    <name evidence="2" type="ORF">WNY58_10805</name>
</gene>
<reference evidence="2 3" key="1">
    <citation type="submission" date="2024-03" db="EMBL/GenBank/DDBJ databases">
        <title>Community enrichment and isolation of bacterial strains for fucoidan degradation.</title>
        <authorList>
            <person name="Sichert A."/>
        </authorList>
    </citation>
    <scope>NUCLEOTIDE SEQUENCE [LARGE SCALE GENOMIC DNA]</scope>
    <source>
        <strain evidence="2 3">AS76</strain>
    </source>
</reference>
<dbReference type="RefSeq" id="WP_342854522.1">
    <property type="nucleotide sequence ID" value="NZ_JBBMRA010000009.1"/>
</dbReference>
<proteinExistence type="predicted"/>
<name>A0ABU9TT35_9GAMM</name>
<dbReference type="Pfam" id="PF01928">
    <property type="entry name" value="CYTH"/>
    <property type="match status" value="1"/>
</dbReference>
<evidence type="ECO:0000313" key="2">
    <source>
        <dbReference type="EMBL" id="MEM5536879.1"/>
    </source>
</evidence>
<dbReference type="SMART" id="SM01118">
    <property type="entry name" value="CYTH"/>
    <property type="match status" value="1"/>
</dbReference>
<dbReference type="PANTHER" id="PTHR39569:SF1">
    <property type="entry name" value="INORGANIC TRIPHOSPHATASE"/>
    <property type="match status" value="1"/>
</dbReference>
<dbReference type="InterPro" id="IPR039013">
    <property type="entry name" value="YgiF"/>
</dbReference>